<dbReference type="Proteomes" id="UP000807504">
    <property type="component" value="Unassembled WGS sequence"/>
</dbReference>
<dbReference type="AlphaFoldDB" id="A0A8T0EIU0"/>
<dbReference type="GO" id="GO:0003676">
    <property type="term" value="F:nucleic acid binding"/>
    <property type="evidence" value="ECO:0007669"/>
    <property type="project" value="InterPro"/>
</dbReference>
<accession>A0A8T0EIU0</accession>
<dbReference type="Gene3D" id="3.30.420.10">
    <property type="entry name" value="Ribonuclease H-like superfamily/Ribonuclease H"/>
    <property type="match status" value="1"/>
</dbReference>
<reference evidence="2" key="1">
    <citation type="journal article" date="2020" name="bioRxiv">
        <title>Chromosome-level reference genome of the European wasp spider Argiope bruennichi: a resource for studies on range expansion and evolutionary adaptation.</title>
        <authorList>
            <person name="Sheffer M.M."/>
            <person name="Hoppe A."/>
            <person name="Krehenwinkel H."/>
            <person name="Uhl G."/>
            <person name="Kuss A.W."/>
            <person name="Jensen L."/>
            <person name="Jensen C."/>
            <person name="Gillespie R.G."/>
            <person name="Hoff K.J."/>
            <person name="Prost S."/>
        </authorList>
    </citation>
    <scope>NUCLEOTIDE SEQUENCE</scope>
</reference>
<feature type="region of interest" description="Disordered" evidence="1">
    <location>
        <begin position="98"/>
        <end position="120"/>
    </location>
</feature>
<keyword evidence="3" id="KW-1185">Reference proteome</keyword>
<evidence type="ECO:0000313" key="3">
    <source>
        <dbReference type="Proteomes" id="UP000807504"/>
    </source>
</evidence>
<organism evidence="2 3">
    <name type="scientific">Argiope bruennichi</name>
    <name type="common">Wasp spider</name>
    <name type="synonym">Aranea bruennichi</name>
    <dbReference type="NCBI Taxonomy" id="94029"/>
    <lineage>
        <taxon>Eukaryota</taxon>
        <taxon>Metazoa</taxon>
        <taxon>Ecdysozoa</taxon>
        <taxon>Arthropoda</taxon>
        <taxon>Chelicerata</taxon>
        <taxon>Arachnida</taxon>
        <taxon>Araneae</taxon>
        <taxon>Araneomorphae</taxon>
        <taxon>Entelegynae</taxon>
        <taxon>Araneoidea</taxon>
        <taxon>Araneidae</taxon>
        <taxon>Argiope</taxon>
    </lineage>
</organism>
<evidence type="ECO:0000256" key="1">
    <source>
        <dbReference type="SAM" id="MobiDB-lite"/>
    </source>
</evidence>
<evidence type="ECO:0000313" key="2">
    <source>
        <dbReference type="EMBL" id="KAF8771805.1"/>
    </source>
</evidence>
<dbReference type="EMBL" id="JABXBU010002228">
    <property type="protein sequence ID" value="KAF8771805.1"/>
    <property type="molecule type" value="Genomic_DNA"/>
</dbReference>
<reference evidence="2" key="2">
    <citation type="submission" date="2020-06" db="EMBL/GenBank/DDBJ databases">
        <authorList>
            <person name="Sheffer M."/>
        </authorList>
    </citation>
    <scope>NUCLEOTIDE SEQUENCE</scope>
</reference>
<name>A0A8T0EIU0_ARGBR</name>
<evidence type="ECO:0008006" key="4">
    <source>
        <dbReference type="Google" id="ProtNLM"/>
    </source>
</evidence>
<protein>
    <recommendedName>
        <fullName evidence="4">Tc1-like transposase DDE domain-containing protein</fullName>
    </recommendedName>
</protein>
<proteinExistence type="predicted"/>
<comment type="caution">
    <text evidence="2">The sequence shown here is derived from an EMBL/GenBank/DDBJ whole genome shotgun (WGS) entry which is preliminary data.</text>
</comment>
<dbReference type="InterPro" id="IPR036397">
    <property type="entry name" value="RNaseH_sf"/>
</dbReference>
<gene>
    <name evidence="2" type="ORF">HNY73_019176</name>
</gene>
<sequence>MLQEYDFQIFRLPPYHCDINAIEYIWANIKRQIREINPTADMEMNKLFRETEEAIYKTSNDRWQFHCKHVEKLEKKYWEKDAIIEEMYETLQISLINEEESDSECDSEATLSAESEEDDI</sequence>
<feature type="compositionally biased region" description="Acidic residues" evidence="1">
    <location>
        <begin position="98"/>
        <end position="107"/>
    </location>
</feature>